<dbReference type="InterPro" id="IPR000528">
    <property type="entry name" value="Plant_nsLTP"/>
</dbReference>
<evidence type="ECO:0000256" key="1">
    <source>
        <dbReference type="ARBA" id="ARBA00009748"/>
    </source>
</evidence>
<evidence type="ECO:0000313" key="3">
    <source>
        <dbReference type="EMBL" id="VDC92901.1"/>
    </source>
</evidence>
<evidence type="ECO:0000313" key="2">
    <source>
        <dbReference type="EMBL" id="CAG7895982.1"/>
    </source>
</evidence>
<dbReference type="EMBL" id="LR031573">
    <property type="protein sequence ID" value="VDC92901.1"/>
    <property type="molecule type" value="Genomic_DNA"/>
</dbReference>
<dbReference type="Gramene" id="A02p49340.2_BraZ1">
    <property type="protein sequence ID" value="A02p49340.2_BraZ1.CDS.1"/>
    <property type="gene ID" value="A02g49340.2_BraZ1"/>
</dbReference>
<dbReference type="Gene3D" id="1.10.110.10">
    <property type="entry name" value="Plant lipid-transfer and hydrophobic proteins"/>
    <property type="match status" value="1"/>
</dbReference>
<dbReference type="AlphaFoldDB" id="A0A3P6B8Z9"/>
<dbReference type="EMBL" id="LS974618">
    <property type="protein sequence ID" value="CAG7895982.1"/>
    <property type="molecule type" value="Genomic_DNA"/>
</dbReference>
<proteinExistence type="inferred from homology"/>
<dbReference type="GO" id="GO:0006869">
    <property type="term" value="P:lipid transport"/>
    <property type="evidence" value="ECO:0007669"/>
    <property type="project" value="InterPro"/>
</dbReference>
<sequence length="109" mass="12639">MMKHKVKPCLQGVRQPGEKPTDFCCNAIYSLNLKATTTQARRYLCQCFKDAIKSYPYIKIIDFPALCDVPLAIPFTPSINCQGYVQFQPIFHSPVFHLFFYLLFNFSNF</sequence>
<dbReference type="SUPFAM" id="SSF47699">
    <property type="entry name" value="Bifunctional inhibitor/lipid-transfer protein/seed storage 2S albumin"/>
    <property type="match status" value="1"/>
</dbReference>
<protein>
    <recommendedName>
        <fullName evidence="4">Bifunctional inhibitor/plant lipid transfer protein/seed storage helical domain-containing protein</fullName>
    </recommendedName>
</protein>
<comment type="similarity">
    <text evidence="1">Belongs to the plant LTP family.</text>
</comment>
<dbReference type="InterPro" id="IPR036312">
    <property type="entry name" value="Bifun_inhib/LTP/seed_sf"/>
</dbReference>
<evidence type="ECO:0008006" key="4">
    <source>
        <dbReference type="Google" id="ProtNLM"/>
    </source>
</evidence>
<dbReference type="Proteomes" id="UP000694005">
    <property type="component" value="Chromosome A02"/>
</dbReference>
<dbReference type="PANTHER" id="PTHR33076">
    <property type="entry name" value="NON-SPECIFIC LIPID-TRANSFER PROTEIN 2-RELATED"/>
    <property type="match status" value="1"/>
</dbReference>
<reference evidence="3" key="1">
    <citation type="submission" date="2018-11" db="EMBL/GenBank/DDBJ databases">
        <authorList>
            <consortium name="Genoscope - CEA"/>
            <person name="William W."/>
        </authorList>
    </citation>
    <scope>NUCLEOTIDE SEQUENCE</scope>
</reference>
<accession>A0A3P6B8Z9</accession>
<dbReference type="GO" id="GO:0008289">
    <property type="term" value="F:lipid binding"/>
    <property type="evidence" value="ECO:0007669"/>
    <property type="project" value="InterPro"/>
</dbReference>
<name>A0A3P6B8Z9_BRACM</name>
<gene>
    <name evidence="3" type="ORF">BRAA02T09060Z</name>
    <name evidence="2" type="ORF">BRAPAZ1V2_A02P49340.2</name>
</gene>
<organism evidence="3">
    <name type="scientific">Brassica campestris</name>
    <name type="common">Field mustard</name>
    <dbReference type="NCBI Taxonomy" id="3711"/>
    <lineage>
        <taxon>Eukaryota</taxon>
        <taxon>Viridiplantae</taxon>
        <taxon>Streptophyta</taxon>
        <taxon>Embryophyta</taxon>
        <taxon>Tracheophyta</taxon>
        <taxon>Spermatophyta</taxon>
        <taxon>Magnoliopsida</taxon>
        <taxon>eudicotyledons</taxon>
        <taxon>Gunneridae</taxon>
        <taxon>Pentapetalae</taxon>
        <taxon>rosids</taxon>
        <taxon>malvids</taxon>
        <taxon>Brassicales</taxon>
        <taxon>Brassicaceae</taxon>
        <taxon>Brassiceae</taxon>
        <taxon>Brassica</taxon>
    </lineage>
</organism>